<feature type="binding site" description="axial binding residue" evidence="8">
    <location>
        <position position="497"/>
    </location>
    <ligand>
        <name>heme</name>
        <dbReference type="ChEBI" id="CHEBI:30413"/>
    </ligand>
    <ligandPart>
        <name>Fe</name>
        <dbReference type="ChEBI" id="CHEBI:18248"/>
    </ligandPart>
</feature>
<dbReference type="InterPro" id="IPR050121">
    <property type="entry name" value="Cytochrome_P450_monoxygenase"/>
</dbReference>
<dbReference type="InterPro" id="IPR017972">
    <property type="entry name" value="Cyt_P450_CS"/>
</dbReference>
<dbReference type="PANTHER" id="PTHR24305:SF29">
    <property type="entry name" value="BENZOATE-PARA-HYDROXYLASE"/>
    <property type="match status" value="1"/>
</dbReference>
<dbReference type="EMBL" id="JANBQB010000297">
    <property type="protein sequence ID" value="KAJ1978123.1"/>
    <property type="molecule type" value="Genomic_DNA"/>
</dbReference>
<dbReference type="OrthoDB" id="3934656at2759"/>
<evidence type="ECO:0008006" key="12">
    <source>
        <dbReference type="Google" id="ProtNLM"/>
    </source>
</evidence>
<keyword evidence="11" id="KW-1185">Reference proteome</keyword>
<reference evidence="10" key="1">
    <citation type="submission" date="2022-07" db="EMBL/GenBank/DDBJ databases">
        <title>Phylogenomic reconstructions and comparative analyses of Kickxellomycotina fungi.</title>
        <authorList>
            <person name="Reynolds N.K."/>
            <person name="Stajich J.E."/>
            <person name="Barry K."/>
            <person name="Grigoriev I.V."/>
            <person name="Crous P."/>
            <person name="Smith M.E."/>
        </authorList>
    </citation>
    <scope>NUCLEOTIDE SEQUENCE</scope>
    <source>
        <strain evidence="10">RSA 567</strain>
    </source>
</reference>
<protein>
    <recommendedName>
        <fullName evidence="12">Cytochrome P450</fullName>
    </recommendedName>
</protein>
<dbReference type="InterPro" id="IPR036396">
    <property type="entry name" value="Cyt_P450_sf"/>
</dbReference>
<comment type="caution">
    <text evidence="10">The sequence shown here is derived from an EMBL/GenBank/DDBJ whole genome shotgun (WGS) entry which is preliminary data.</text>
</comment>
<evidence type="ECO:0000256" key="4">
    <source>
        <dbReference type="ARBA" id="ARBA00022723"/>
    </source>
</evidence>
<dbReference type="SUPFAM" id="SSF48264">
    <property type="entry name" value="Cytochrome P450"/>
    <property type="match status" value="1"/>
</dbReference>
<dbReference type="Gene3D" id="1.10.630.10">
    <property type="entry name" value="Cytochrome P450"/>
    <property type="match status" value="1"/>
</dbReference>
<dbReference type="PRINTS" id="PR00385">
    <property type="entry name" value="P450"/>
</dbReference>
<evidence type="ECO:0000256" key="8">
    <source>
        <dbReference type="PIRSR" id="PIRSR602401-1"/>
    </source>
</evidence>
<organism evidence="10 11">
    <name type="scientific">Dimargaris verticillata</name>
    <dbReference type="NCBI Taxonomy" id="2761393"/>
    <lineage>
        <taxon>Eukaryota</taxon>
        <taxon>Fungi</taxon>
        <taxon>Fungi incertae sedis</taxon>
        <taxon>Zoopagomycota</taxon>
        <taxon>Kickxellomycotina</taxon>
        <taxon>Dimargaritomycetes</taxon>
        <taxon>Dimargaritales</taxon>
        <taxon>Dimargaritaceae</taxon>
        <taxon>Dimargaris</taxon>
    </lineage>
</organism>
<dbReference type="Proteomes" id="UP001151582">
    <property type="component" value="Unassembled WGS sequence"/>
</dbReference>
<sequence length="562" mass="63831">MACAPESNCGDQRGVLGPFLCKIIPALYHPSALDGTMYLQVREWHTKYGPVVRIGHKAVTVAERKDLKTIYMSYDFPKAPAWYHAFVLVEDSIFSTPSAEIHRQRRRIYQPAFTRKALRQMEPPIIEYGPKSLIRSICRAYRDTNTPGSLTTEAKKDGVVVDFVSSFILMTLDIITDLGFGKCLHSLDKGYHPNLKWFQSFGLLVAVYTYFPFLRSWLKVGFREQRRQMGDLEAYVDQCVVDRKKRLVQELAALKCANGHDSAISDATDNDENYDDEAVDVENMADKARLVNGNGTTAASPTMPDILGNLILSTDPVTNEQLSHSALMSEALTVLFAGSETTASALTASLYLMIKHTTVFERLQREILAAYPLDETLQARIRQGERIPITADLFDRMQFRYDDIQARIPYMEAVITECLRFLPSAPGVAMRIVPEGGRAFGDYFLPDGTEIGMSIGSYHHGSEWDHEAEFNPERFMHQNRDKNTRKLLAFSMGQRQCPGRLLAYMEMVLALTPLFRFFHLEAAAPSELNKQFLNYITIKPHDKQLLIRVRPRVEFTVTDRWA</sequence>
<evidence type="ECO:0000256" key="1">
    <source>
        <dbReference type="ARBA" id="ARBA00001971"/>
    </source>
</evidence>
<proteinExistence type="inferred from homology"/>
<dbReference type="AlphaFoldDB" id="A0A9W8B4T1"/>
<dbReference type="GO" id="GO:0005506">
    <property type="term" value="F:iron ion binding"/>
    <property type="evidence" value="ECO:0007669"/>
    <property type="project" value="InterPro"/>
</dbReference>
<evidence type="ECO:0000313" key="11">
    <source>
        <dbReference type="Proteomes" id="UP001151582"/>
    </source>
</evidence>
<evidence type="ECO:0000256" key="2">
    <source>
        <dbReference type="ARBA" id="ARBA00010617"/>
    </source>
</evidence>
<dbReference type="GO" id="GO:0020037">
    <property type="term" value="F:heme binding"/>
    <property type="evidence" value="ECO:0007669"/>
    <property type="project" value="InterPro"/>
</dbReference>
<evidence type="ECO:0000256" key="7">
    <source>
        <dbReference type="ARBA" id="ARBA00023033"/>
    </source>
</evidence>
<dbReference type="PRINTS" id="PR00463">
    <property type="entry name" value="EP450I"/>
</dbReference>
<evidence type="ECO:0000313" key="10">
    <source>
        <dbReference type="EMBL" id="KAJ1978123.1"/>
    </source>
</evidence>
<dbReference type="InterPro" id="IPR002401">
    <property type="entry name" value="Cyt_P450_E_grp-I"/>
</dbReference>
<evidence type="ECO:0000256" key="9">
    <source>
        <dbReference type="RuleBase" id="RU000461"/>
    </source>
</evidence>
<keyword evidence="3 8" id="KW-0349">Heme</keyword>
<keyword evidence="7 9" id="KW-0503">Monooxygenase</keyword>
<accession>A0A9W8B4T1</accession>
<gene>
    <name evidence="10" type="ORF">H4R34_003324</name>
</gene>
<keyword evidence="4 8" id="KW-0479">Metal-binding</keyword>
<comment type="similarity">
    <text evidence="2 9">Belongs to the cytochrome P450 family.</text>
</comment>
<evidence type="ECO:0000256" key="6">
    <source>
        <dbReference type="ARBA" id="ARBA00023004"/>
    </source>
</evidence>
<name>A0A9W8B4T1_9FUNG</name>
<dbReference type="InterPro" id="IPR001128">
    <property type="entry name" value="Cyt_P450"/>
</dbReference>
<comment type="cofactor">
    <cofactor evidence="1 8">
        <name>heme</name>
        <dbReference type="ChEBI" id="CHEBI:30413"/>
    </cofactor>
</comment>
<dbReference type="GO" id="GO:0004497">
    <property type="term" value="F:monooxygenase activity"/>
    <property type="evidence" value="ECO:0007669"/>
    <property type="project" value="UniProtKB-KW"/>
</dbReference>
<dbReference type="PANTHER" id="PTHR24305">
    <property type="entry name" value="CYTOCHROME P450"/>
    <property type="match status" value="1"/>
</dbReference>
<dbReference type="GO" id="GO:0016705">
    <property type="term" value="F:oxidoreductase activity, acting on paired donors, with incorporation or reduction of molecular oxygen"/>
    <property type="evidence" value="ECO:0007669"/>
    <property type="project" value="InterPro"/>
</dbReference>
<keyword evidence="5 9" id="KW-0560">Oxidoreductase</keyword>
<keyword evidence="6 8" id="KW-0408">Iron</keyword>
<evidence type="ECO:0000256" key="5">
    <source>
        <dbReference type="ARBA" id="ARBA00023002"/>
    </source>
</evidence>
<dbReference type="Pfam" id="PF00067">
    <property type="entry name" value="p450"/>
    <property type="match status" value="1"/>
</dbReference>
<evidence type="ECO:0000256" key="3">
    <source>
        <dbReference type="ARBA" id="ARBA00022617"/>
    </source>
</evidence>
<dbReference type="PROSITE" id="PS00086">
    <property type="entry name" value="CYTOCHROME_P450"/>
    <property type="match status" value="1"/>
</dbReference>